<dbReference type="GO" id="GO:0008194">
    <property type="term" value="F:UDP-glycosyltransferase activity"/>
    <property type="evidence" value="ECO:0007669"/>
    <property type="project" value="InterPro"/>
</dbReference>
<proteinExistence type="evidence at transcript level"/>
<organism evidence="3 4">
    <name type="scientific">Tetranychus urticae</name>
    <name type="common">Two-spotted spider mite</name>
    <dbReference type="NCBI Taxonomy" id="32264"/>
    <lineage>
        <taxon>Eukaryota</taxon>
        <taxon>Metazoa</taxon>
        <taxon>Ecdysozoa</taxon>
        <taxon>Arthropoda</taxon>
        <taxon>Chelicerata</taxon>
        <taxon>Arachnida</taxon>
        <taxon>Acari</taxon>
        <taxon>Acariformes</taxon>
        <taxon>Trombidiformes</taxon>
        <taxon>Prostigmata</taxon>
        <taxon>Eleutherengona</taxon>
        <taxon>Raphignathae</taxon>
        <taxon>Tetranychoidea</taxon>
        <taxon>Tetranychidae</taxon>
        <taxon>Tetranychus</taxon>
    </lineage>
</organism>
<keyword evidence="4" id="KW-1185">Reference proteome</keyword>
<dbReference type="eggNOG" id="KOG1192">
    <property type="taxonomic scope" value="Eukaryota"/>
</dbReference>
<dbReference type="InterPro" id="IPR002213">
    <property type="entry name" value="UDP_glucos_trans"/>
</dbReference>
<dbReference type="OrthoDB" id="5835829at2759"/>
<keyword evidence="1 2" id="KW-0808">Transferase</keyword>
<sequence>MTKLSSNKLAWCVNGTYLTIHNHNRKPLRILMSSLDAYGHFNAILGLGEKLVSRGHHVYYANRSGYRSMVEASGLKFIPIENYDPTMGNFQANQVILKYIDNYAKQMEKSSLNRLTDWSLNDLVNNLEYFSEMKRMEKVLEIIIDKMKPDLVIGDFTFALPLFIKSTIPCIPLLSTNPLPLYGERGPPIASGYSVKGPKDVWSKYRKAEKLSMIGLQLYLRPWWWRKCLSPPESSKLRSFAKYFGIYVYPSCLDYDSDLGHPPSNWVRMDMCIRQSQSEFQLPDCLNQMPGKLIYLSMGSLGSVNLKLMRRLVTTLSSCPHRFIVSKGARGDQLELTDNMWGDNFVNQLAILPKVDLVITNGGSNTIIESLSAGKPMIVLPLFYDQLDNAQRIDEKGLGRRLDPFNYKEGELLETIEDLLENRSIRDKVEQVAREMRKSVEQNKVCELIESLAFHVKFGGPVDAELKQILPHFNKVCNKSNYKLDQ</sequence>
<dbReference type="RefSeq" id="NP_001310062.1">
    <property type="nucleotide sequence ID" value="NM_001323133.1"/>
</dbReference>
<dbReference type="EMBL" id="CAEY01000071">
    <property type="status" value="NOT_ANNOTATED_CDS"/>
    <property type="molecule type" value="Genomic_DNA"/>
</dbReference>
<reference evidence="4" key="1">
    <citation type="submission" date="2011-08" db="EMBL/GenBank/DDBJ databases">
        <authorList>
            <person name="Rombauts S."/>
        </authorList>
    </citation>
    <scope>NUCLEOTIDE SEQUENCE</scope>
    <source>
        <strain evidence="4">London</strain>
    </source>
</reference>
<dbReference type="PANTHER" id="PTHR48050">
    <property type="entry name" value="STEROL 3-BETA-GLUCOSYLTRANSFERASE"/>
    <property type="match status" value="1"/>
</dbReference>
<dbReference type="InterPro" id="IPR050426">
    <property type="entry name" value="Glycosyltransferase_28"/>
</dbReference>
<reference evidence="2" key="2">
    <citation type="journal article" date="2014" name="Insect Biochem. Mol. Biol.">
        <title>Bacterial origin of a diverse family of UDP-glycosyltransferase genes in the Tetranychus urticae genome.</title>
        <authorList>
            <person name="Ahn S.J."/>
            <person name="Dermauw W."/>
            <person name="Wybouw N."/>
            <person name="Heckel D.G."/>
            <person name="Van Leeuwen T."/>
        </authorList>
    </citation>
    <scope>NUCLEOTIDE SEQUENCE</scope>
</reference>
<gene>
    <name evidence="3" type="primary">107363902</name>
    <name evidence="2" type="synonym">UGT204C1</name>
</gene>
<dbReference type="Gene3D" id="3.40.50.2000">
    <property type="entry name" value="Glycogen Phosphorylase B"/>
    <property type="match status" value="2"/>
</dbReference>
<dbReference type="SUPFAM" id="SSF53756">
    <property type="entry name" value="UDP-Glycosyltransferase/glycogen phosphorylase"/>
    <property type="match status" value="1"/>
</dbReference>
<name>T1KI17_TETUR</name>
<dbReference type="KEGG" id="tut:107363902"/>
<dbReference type="HOGENOM" id="CLU_000537_0_0_1"/>
<accession>T1KI17</accession>
<dbReference type="PANTHER" id="PTHR48050:SF13">
    <property type="entry name" value="STEROL 3-BETA-GLUCOSYLTRANSFERASE UGT80A2"/>
    <property type="match status" value="1"/>
</dbReference>
<reference evidence="3" key="4">
    <citation type="submission" date="2015-06" db="UniProtKB">
        <authorList>
            <consortium name="EnsemblMetazoa"/>
        </authorList>
    </citation>
    <scope>IDENTIFICATION</scope>
</reference>
<dbReference type="CDD" id="cd03784">
    <property type="entry name" value="GT1_Gtf-like"/>
    <property type="match status" value="1"/>
</dbReference>
<dbReference type="EMBL" id="KJ584782">
    <property type="protein sequence ID" value="AHX56909.1"/>
    <property type="molecule type" value="mRNA"/>
</dbReference>
<evidence type="ECO:0000313" key="2">
    <source>
        <dbReference type="EMBL" id="AHX56909.1"/>
    </source>
</evidence>
<evidence type="ECO:0000313" key="3">
    <source>
        <dbReference type="EnsemblMetazoa" id="tetur11g06460.1"/>
    </source>
</evidence>
<dbReference type="AlphaFoldDB" id="T1KI17"/>
<evidence type="ECO:0000256" key="1">
    <source>
        <dbReference type="ARBA" id="ARBA00022679"/>
    </source>
</evidence>
<evidence type="ECO:0000313" key="4">
    <source>
        <dbReference type="Proteomes" id="UP000015104"/>
    </source>
</evidence>
<reference evidence="2" key="3">
    <citation type="submission" date="2014-03" db="EMBL/GenBank/DDBJ databases">
        <authorList>
            <person name="Ahn S.-J."/>
            <person name="Dermauw W."/>
            <person name="Wybouw N."/>
            <person name="Heckel D.G."/>
            <person name="Van Leeuwen T."/>
        </authorList>
    </citation>
    <scope>NUCLEOTIDE SEQUENCE</scope>
</reference>
<dbReference type="EnsemblMetazoa" id="tetur11g06460.1">
    <property type="protein sequence ID" value="tetur11g06460.1"/>
    <property type="gene ID" value="tetur11g06460"/>
</dbReference>
<dbReference type="GeneID" id="107363902"/>
<dbReference type="Proteomes" id="UP000015104">
    <property type="component" value="Unassembled WGS sequence"/>
</dbReference>
<dbReference type="OMA" id="HINSCIG"/>
<dbReference type="Pfam" id="PF00201">
    <property type="entry name" value="UDPGT"/>
    <property type="match status" value="1"/>
</dbReference>
<protein>
    <submittedName>
        <fullName evidence="2">UDP-glycosyltransferase 204C1</fullName>
    </submittedName>
</protein>